<dbReference type="Proteomes" id="UP000813423">
    <property type="component" value="Unassembled WGS sequence"/>
</dbReference>
<feature type="transmembrane region" description="Helical" evidence="2">
    <location>
        <begin position="259"/>
        <end position="287"/>
    </location>
</feature>
<dbReference type="EMBL" id="JAIBSC010000013">
    <property type="protein sequence ID" value="KAH1909466.1"/>
    <property type="molecule type" value="Genomic_DNA"/>
</dbReference>
<feature type="signal peptide" evidence="3">
    <location>
        <begin position="1"/>
        <end position="30"/>
    </location>
</feature>
<keyword evidence="2" id="KW-1133">Transmembrane helix</keyword>
<evidence type="ECO:0008006" key="6">
    <source>
        <dbReference type="Google" id="ProtNLM"/>
    </source>
</evidence>
<evidence type="ECO:0000313" key="5">
    <source>
        <dbReference type="Proteomes" id="UP000813423"/>
    </source>
</evidence>
<reference evidence="4" key="1">
    <citation type="submission" date="2021-08" db="EMBL/GenBank/DDBJ databases">
        <title>Global Aspergillus fumigatus from environmental and clinical sources.</title>
        <authorList>
            <person name="Barber A."/>
            <person name="Sae-Ong T."/>
        </authorList>
    </citation>
    <scope>NUCLEOTIDE SEQUENCE</scope>
    <source>
        <strain evidence="4">NRZ-2016-071</strain>
    </source>
</reference>
<dbReference type="AlphaFoldDB" id="A0A8H4MNE1"/>
<evidence type="ECO:0000256" key="3">
    <source>
        <dbReference type="SAM" id="SignalP"/>
    </source>
</evidence>
<feature type="chain" id="PRO_5041148661" description="LPXTG-domain-containing protein" evidence="3">
    <location>
        <begin position="31"/>
        <end position="399"/>
    </location>
</feature>
<sequence>MIGFLSQKPKSMSLLVAAFLLGHLTPAVVGLRTTPGSPCANVCNQVSANTTGSEIVCLDEQFSQTTKGSDFQNCVECQLESTYSDSSSGQADVDWGLYNLRYAFSSCVYGFPEQVANISSPCVVSCQSLSSALEYDLDDPSGVNFDTWCGTSSFADNVISQCEFCYNLTSNMTDSQVYLANCVLPSLSLPYCGLNSPVTDSFANDAVLEALRYNCHFRTPTGKAFPISPSRVFSESLLPQSTVDLFSPSAKPNSGSSRLALIIALPILGFVILICILAVGCFFFIRWRRKQARKNRRSGHLHARWNDTTISTPAPGAWADPANGGMYSQSVHHPGSGHGFNFVDTDGRTQEVGFTKSNHVEIRESPVTAPSTRHSPEQEKGYCAQTYLPERSISPPQKQ</sequence>
<comment type="caution">
    <text evidence="4">The sequence shown here is derived from an EMBL/GenBank/DDBJ whole genome shotgun (WGS) entry which is preliminary data.</text>
</comment>
<accession>A0A8H4MNE1</accession>
<proteinExistence type="predicted"/>
<evidence type="ECO:0000313" key="4">
    <source>
        <dbReference type="EMBL" id="KAH1909466.1"/>
    </source>
</evidence>
<evidence type="ECO:0000256" key="1">
    <source>
        <dbReference type="SAM" id="MobiDB-lite"/>
    </source>
</evidence>
<keyword evidence="2" id="KW-0812">Transmembrane</keyword>
<keyword evidence="2" id="KW-0472">Membrane</keyword>
<gene>
    <name evidence="4" type="ORF">KXV57_001624</name>
</gene>
<organism evidence="4 5">
    <name type="scientific">Aspergillus fumigatus</name>
    <name type="common">Neosartorya fumigata</name>
    <dbReference type="NCBI Taxonomy" id="746128"/>
    <lineage>
        <taxon>Eukaryota</taxon>
        <taxon>Fungi</taxon>
        <taxon>Dikarya</taxon>
        <taxon>Ascomycota</taxon>
        <taxon>Pezizomycotina</taxon>
        <taxon>Eurotiomycetes</taxon>
        <taxon>Eurotiomycetidae</taxon>
        <taxon>Eurotiales</taxon>
        <taxon>Aspergillaceae</taxon>
        <taxon>Aspergillus</taxon>
        <taxon>Aspergillus subgen. Fumigati</taxon>
    </lineage>
</organism>
<keyword evidence="3" id="KW-0732">Signal</keyword>
<feature type="region of interest" description="Disordered" evidence="1">
    <location>
        <begin position="356"/>
        <end position="399"/>
    </location>
</feature>
<name>A0A8H4MNE1_ASPFM</name>
<protein>
    <recommendedName>
        <fullName evidence="6">LPXTG-domain-containing protein</fullName>
    </recommendedName>
</protein>
<evidence type="ECO:0000256" key="2">
    <source>
        <dbReference type="SAM" id="Phobius"/>
    </source>
</evidence>